<sequence>MNELVRAVKQAAVEAVKADGPMAVSFGTVTSASPLKIQVDQKKTLTEAQLILTNNVRDFNVDMTVDHQTESQSGGSGEAAFAAHQHAYKGRKTFKVHLALKAGEKVILISCDGGQKYIVLDRWEAP</sequence>
<organism evidence="1 2">
    <name type="scientific">Faecalibacterium prausnitzii</name>
    <dbReference type="NCBI Taxonomy" id="853"/>
    <lineage>
        <taxon>Bacteria</taxon>
        <taxon>Bacillati</taxon>
        <taxon>Bacillota</taxon>
        <taxon>Clostridia</taxon>
        <taxon>Eubacteriales</taxon>
        <taxon>Oscillospiraceae</taxon>
        <taxon>Faecalibacterium</taxon>
    </lineage>
</organism>
<dbReference type="Pfam" id="PF10844">
    <property type="entry name" value="DUF2577"/>
    <property type="match status" value="1"/>
</dbReference>
<name>A0A329URA2_9FIRM</name>
<comment type="caution">
    <text evidence="1">The sequence shown here is derived from an EMBL/GenBank/DDBJ whole genome shotgun (WGS) entry which is preliminary data.</text>
</comment>
<protein>
    <recommendedName>
        <fullName evidence="3">DUF2577 domain-containing protein</fullName>
    </recommendedName>
</protein>
<reference evidence="1 2" key="1">
    <citation type="submission" date="2018-02" db="EMBL/GenBank/DDBJ databases">
        <title>Complete genome sequencing of Faecalibacterium prausnitzii strains isolated from the human gut.</title>
        <authorList>
            <person name="Fitzgerald B.C."/>
            <person name="Shkoporov A.N."/>
            <person name="Ross P.R."/>
            <person name="Hill C."/>
        </authorList>
    </citation>
    <scope>NUCLEOTIDE SEQUENCE [LARGE SCALE GENOMIC DNA]</scope>
    <source>
        <strain evidence="1 2">APC924/119</strain>
    </source>
</reference>
<proteinExistence type="predicted"/>
<dbReference type="Proteomes" id="UP000250550">
    <property type="component" value="Unassembled WGS sequence"/>
</dbReference>
<dbReference type="EMBL" id="PRLF01000003">
    <property type="protein sequence ID" value="RAW66547.1"/>
    <property type="molecule type" value="Genomic_DNA"/>
</dbReference>
<evidence type="ECO:0000313" key="1">
    <source>
        <dbReference type="EMBL" id="RAW66547.1"/>
    </source>
</evidence>
<dbReference type="AlphaFoldDB" id="A0A329URA2"/>
<accession>A0A329URA2</accession>
<evidence type="ECO:0000313" key="2">
    <source>
        <dbReference type="Proteomes" id="UP000250550"/>
    </source>
</evidence>
<evidence type="ECO:0008006" key="3">
    <source>
        <dbReference type="Google" id="ProtNLM"/>
    </source>
</evidence>
<gene>
    <name evidence="1" type="ORF">C4N21_03830</name>
</gene>
<dbReference type="InterPro" id="IPR022555">
    <property type="entry name" value="DUF2577"/>
</dbReference>